<organism evidence="2">
    <name type="scientific">Arabidopsis thaliana</name>
    <name type="common">Mouse-ear cress</name>
    <dbReference type="NCBI Taxonomy" id="3702"/>
    <lineage>
        <taxon>Eukaryota</taxon>
        <taxon>Viridiplantae</taxon>
        <taxon>Streptophyta</taxon>
        <taxon>Embryophyta</taxon>
        <taxon>Tracheophyta</taxon>
        <taxon>Spermatophyta</taxon>
        <taxon>Magnoliopsida</taxon>
        <taxon>eudicotyledons</taxon>
        <taxon>Gunneridae</taxon>
        <taxon>Pentapetalae</taxon>
        <taxon>rosids</taxon>
        <taxon>malvids</taxon>
        <taxon>Brassicales</taxon>
        <taxon>Brassicaceae</taxon>
        <taxon>Camelineae</taxon>
        <taxon>Arabidopsis</taxon>
    </lineage>
</organism>
<accession>Q9LN80</accession>
<reference key="1">
    <citation type="journal article" date="2000" name="Nature">
        <title>Sequence and analysis of chromosome 1 of the plant Arabidopsis thaliana.</title>
        <authorList>
            <person name="Theologis A."/>
            <person name="Ecker J.R."/>
            <person name="Palm C.J."/>
            <person name="Federspiel N.A."/>
            <person name="Kaul S."/>
            <person name="White O."/>
            <person name="Alonso J."/>
            <person name="Altafi H."/>
            <person name="Araujo R."/>
            <person name="Bowman C.L."/>
            <person name="Brooks S.Y."/>
            <person name="Buehler E."/>
            <person name="Chan A."/>
            <person name="Chao Q."/>
            <person name="Chen H."/>
            <person name="Cheuk R.F."/>
            <person name="Chin C.W."/>
            <person name="Chung M.K."/>
            <person name="Conn L."/>
            <person name="Conway A.B."/>
            <person name="Conway A.R."/>
            <person name="Creasy T.H."/>
            <person name="Dewar K."/>
            <person name="Dunn P."/>
            <person name="Etgu P."/>
            <person name="Feldblyum T.V."/>
            <person name="Feng J."/>
            <person name="Fong B."/>
            <person name="Fujii C.Y."/>
            <person name="Gill J.E."/>
            <person name="Goldsmith A.D."/>
            <person name="Haas B."/>
            <person name="Hansen N.F."/>
            <person name="Hughes B."/>
            <person name="Huizar L."/>
            <person name="Hunter J.L."/>
            <person name="Jenkins J."/>
            <person name="Johnson-Hopson C."/>
            <person name="Khan S."/>
            <person name="Khaykin E."/>
            <person name="Kim C.J."/>
            <person name="Koo H.L."/>
            <person name="Kremenetskaia I."/>
            <person name="Kurtz D.B."/>
            <person name="Kwan A."/>
            <person name="Lam B."/>
            <person name="Langin-Hooper S."/>
            <person name="Lee A."/>
            <person name="Lee J.M."/>
            <person name="Lenz C.A."/>
            <person name="Li J.H."/>
            <person name="Li Y."/>
            <person name="Lin X."/>
            <person name="Liu S.X."/>
            <person name="Liu Z.A."/>
            <person name="Luros J.S."/>
            <person name="Maiti R."/>
            <person name="Marziali A."/>
            <person name="Militscher J."/>
            <person name="Miranda M."/>
            <person name="Nguyen M."/>
            <person name="Nierman W.C."/>
            <person name="Osborne B.I."/>
            <person name="Pai G."/>
            <person name="Peterson J."/>
            <person name="Pham P.K."/>
            <person name="Rizzo M."/>
            <person name="Rooney T."/>
            <person name="Rowley D."/>
            <person name="Sakano H."/>
            <person name="Salzberg S.L."/>
            <person name="Schwartz J.R."/>
            <person name="Shinn P."/>
            <person name="Southwick A.M."/>
            <person name="Sun H."/>
            <person name="Tallon L.J."/>
            <person name="Tambunga G."/>
            <person name="Toriumi M.J."/>
            <person name="Town C.D."/>
            <person name="Utterback T."/>
            <person name="Van Aken S."/>
            <person name="Vaysberg M."/>
            <person name="Vysotskaia V.S."/>
            <person name="Walker M."/>
            <person name="Wu D."/>
            <person name="Yu G."/>
            <person name="Fraser C.M."/>
            <person name="Venter J.C."/>
            <person name="Davis R.W."/>
        </authorList>
    </citation>
    <scope>NUCLEOTIDE SEQUENCE [LARGE SCALE GENOMIC DNA]</scope>
    <source>
        <strain>cv. Columbia</strain>
    </source>
</reference>
<feature type="chain" id="PRO_5004333462" evidence="1">
    <location>
        <begin position="28"/>
        <end position="160"/>
    </location>
</feature>
<reference evidence="2" key="3">
    <citation type="submission" date="2000-07" db="EMBL/GenBank/DDBJ databases">
        <authorList>
            <person name="Cheuk R."/>
            <person name="Shinn P."/>
            <person name="Brooks S."/>
            <person name="Buehler E."/>
            <person name="Chao Q."/>
            <person name="Johnson-Hopson C."/>
            <person name="Khan S."/>
            <person name="Kim C."/>
            <person name="Altafi H."/>
            <person name="Bei B."/>
            <person name="Chin C."/>
            <person name="Chiou J."/>
            <person name="Choi E."/>
            <person name="Conn L."/>
            <person name="Conway A."/>
            <person name="Gonzalez A."/>
            <person name="Hansen N."/>
            <person name="Howing B."/>
            <person name="Koo T."/>
            <person name="Lam B."/>
            <person name="Lee J."/>
            <person name="Lenz C."/>
            <person name="Li J."/>
            <person name="Liu A."/>
            <person name="Liu J."/>
            <person name="Liu S."/>
            <person name="Mukharsky N."/>
            <person name="Nguyen M."/>
            <person name="Palm C."/>
            <person name="Pham P."/>
            <person name="Sakano H."/>
            <person name="Schwartz J."/>
            <person name="Southwick A."/>
            <person name="Thaveri A."/>
            <person name="Toriumi M."/>
            <person name="Vaysberg M."/>
            <person name="Yu G."/>
            <person name="Davis R."/>
            <person name="Federspiel N."/>
            <person name="Theologis A."/>
            <person name="Ecker J."/>
        </authorList>
    </citation>
    <scope>NUCLEOTIDE SEQUENCE</scope>
</reference>
<proteinExistence type="predicted"/>
<reference evidence="2" key="4">
    <citation type="submission" date="2001-01" db="EMBL/GenBank/DDBJ databases">
        <authorList>
            <person name="Shinn P."/>
            <person name="Brooks S."/>
            <person name="Buehler E."/>
            <person name="Chao Q."/>
            <person name="Johnson-Hopson C."/>
            <person name="Khan S."/>
            <person name="Kim C."/>
            <person name="Altafi H."/>
            <person name="Bei B."/>
            <person name="Chin C."/>
            <person name="Chiou J."/>
            <person name="Choi E."/>
            <person name="Conn L."/>
            <person name="Conway A."/>
            <person name="Gonzalez A."/>
            <person name="Hansen N."/>
            <person name="Howing B."/>
            <person name="Koo T."/>
            <person name="Lam B."/>
            <person name="Lee J."/>
            <person name="Lenz C."/>
            <person name="Li J."/>
            <person name="Liu A."/>
            <person name="Liu J."/>
            <person name="Liu S."/>
            <person name="Mukharsky N."/>
            <person name="Nguyen M."/>
            <person name="Palm C."/>
            <person name="Pham P."/>
            <person name="Sakano H."/>
            <person name="Schwartz J."/>
            <person name="Southwick A."/>
            <person name="Thaveri A."/>
            <person name="Toriumi M."/>
            <person name="Vaysberg M."/>
            <person name="Yu G."/>
            <person name="Davis R."/>
            <person name="Federspiel N."/>
            <person name="Theologis A."/>
            <person name="Ecker J."/>
        </authorList>
    </citation>
    <scope>NUCLEOTIDE SEQUENCE</scope>
</reference>
<feature type="signal peptide" evidence="1">
    <location>
        <begin position="1"/>
        <end position="27"/>
    </location>
</feature>
<name>Q9LN80_ARATH</name>
<dbReference type="AlphaFoldDB" id="Q9LN80"/>
<evidence type="ECO:0000313" key="2">
    <source>
        <dbReference type="EMBL" id="AAF88083.1"/>
    </source>
</evidence>
<dbReference type="EMBL" id="AC025417">
    <property type="protein sequence ID" value="AAF88083.1"/>
    <property type="molecule type" value="Genomic_DNA"/>
</dbReference>
<keyword evidence="1" id="KW-0732">Signal</keyword>
<evidence type="ECO:0000256" key="1">
    <source>
        <dbReference type="SAM" id="SignalP"/>
    </source>
</evidence>
<protein>
    <submittedName>
        <fullName evidence="2">T12C24.20</fullName>
    </submittedName>
</protein>
<dbReference type="PIR" id="C86260">
    <property type="entry name" value="C86260"/>
</dbReference>
<reference evidence="2" key="2">
    <citation type="submission" date="2000-07" db="EMBL/GenBank/DDBJ databases">
        <title>Genomic sequence for Arabidopsis thaliana BAC T12C24 from chromosome I.</title>
        <authorList>
            <person name="Chao Q."/>
            <person name="Brooks S."/>
            <person name="Buehler E."/>
            <person name="Johnson-Hopson C."/>
            <person name="Khan S."/>
            <person name="Kim C."/>
            <person name="Shinn P."/>
            <person name="Altafi H."/>
            <person name="Bei Q."/>
            <person name="Chin C."/>
            <person name="Chiou J."/>
            <person name="Choi E."/>
            <person name="Conn L."/>
            <person name="Conway A."/>
            <person name="Gonzales A."/>
            <person name="Hansen N."/>
            <person name="Howng B."/>
            <person name="Koo T."/>
            <person name="Lam B."/>
            <person name="Lee J."/>
            <person name="Lenz C."/>
            <person name="Li J."/>
            <person name="Liu A."/>
            <person name="Liu K."/>
            <person name="Liu S."/>
            <person name="Mukharsky N."/>
            <person name="Nguyen M."/>
            <person name="Palm C."/>
            <person name="Pham P."/>
            <person name="Sakano H."/>
            <person name="Schwartz J."/>
            <person name="Southwick A."/>
            <person name="Thaveri A."/>
            <person name="Toriumi M."/>
            <person name="Vaysberg M."/>
            <person name="Yu G."/>
            <person name="Federspiel N.A."/>
            <person name="Theologis A."/>
            <person name="Ecker J.R."/>
        </authorList>
    </citation>
    <scope>NUCLEOTIDE SEQUENCE</scope>
</reference>
<sequence length="160" mass="18337">MESNRMVMFVTMMIVMVMGNLLIQTEADAPPQAQSSGFLTCYPENKTWNFFRNLKPPNNLKGTTQQQQIFFPQNIHFSDVSSLHHLDHLDPNIHKTASQVGDHMIRSVLTPELMDCRTLICGLYDYGENERANAVIHKLLQCGKYYDDEIAWTILTEIAC</sequence>